<comment type="caution">
    <text evidence="2">The sequence shown here is derived from an EMBL/GenBank/DDBJ whole genome shotgun (WGS) entry which is preliminary data.</text>
</comment>
<feature type="transmembrane region" description="Helical" evidence="1">
    <location>
        <begin position="18"/>
        <end position="36"/>
    </location>
</feature>
<accession>A0A7J8Y2J9</accession>
<protein>
    <submittedName>
        <fullName evidence="2">Uncharacterized protein</fullName>
    </submittedName>
</protein>
<dbReference type="Proteomes" id="UP000593577">
    <property type="component" value="Unassembled WGS sequence"/>
</dbReference>
<keyword evidence="1" id="KW-0472">Membrane</keyword>
<gene>
    <name evidence="2" type="ORF">Goari_004146</name>
</gene>
<dbReference type="AlphaFoldDB" id="A0A7J8Y2J9"/>
<sequence length="42" mass="4745">MEVDGNVWWVQTLGVSSLIQKGLLFILLWGPLISLYSRGQLL</sequence>
<evidence type="ECO:0000313" key="2">
    <source>
        <dbReference type="EMBL" id="MBA0693798.1"/>
    </source>
</evidence>
<dbReference type="EMBL" id="JABFAA010000010">
    <property type="protein sequence ID" value="MBA0693798.1"/>
    <property type="molecule type" value="Genomic_DNA"/>
</dbReference>
<reference evidence="2 3" key="1">
    <citation type="journal article" date="2019" name="Genome Biol. Evol.">
        <title>Insights into the evolution of the New World diploid cottons (Gossypium, subgenus Houzingenia) based on genome sequencing.</title>
        <authorList>
            <person name="Grover C.E."/>
            <person name="Arick M.A. 2nd"/>
            <person name="Thrash A."/>
            <person name="Conover J.L."/>
            <person name="Sanders W.S."/>
            <person name="Peterson D.G."/>
            <person name="Frelichowski J.E."/>
            <person name="Scheffler J.A."/>
            <person name="Scheffler B.E."/>
            <person name="Wendel J.F."/>
        </authorList>
    </citation>
    <scope>NUCLEOTIDE SEQUENCE [LARGE SCALE GENOMIC DNA]</scope>
    <source>
        <strain evidence="2">185</strain>
        <tissue evidence="2">Leaf</tissue>
    </source>
</reference>
<name>A0A7J8Y2J9_GOSAI</name>
<keyword evidence="1" id="KW-1133">Transmembrane helix</keyword>
<evidence type="ECO:0000256" key="1">
    <source>
        <dbReference type="SAM" id="Phobius"/>
    </source>
</evidence>
<organism evidence="2 3">
    <name type="scientific">Gossypium aridum</name>
    <name type="common">American cotton</name>
    <name type="synonym">Erioxylum aridum</name>
    <dbReference type="NCBI Taxonomy" id="34290"/>
    <lineage>
        <taxon>Eukaryota</taxon>
        <taxon>Viridiplantae</taxon>
        <taxon>Streptophyta</taxon>
        <taxon>Embryophyta</taxon>
        <taxon>Tracheophyta</taxon>
        <taxon>Spermatophyta</taxon>
        <taxon>Magnoliopsida</taxon>
        <taxon>eudicotyledons</taxon>
        <taxon>Gunneridae</taxon>
        <taxon>Pentapetalae</taxon>
        <taxon>rosids</taxon>
        <taxon>malvids</taxon>
        <taxon>Malvales</taxon>
        <taxon>Malvaceae</taxon>
        <taxon>Malvoideae</taxon>
        <taxon>Gossypium</taxon>
    </lineage>
</organism>
<keyword evidence="3" id="KW-1185">Reference proteome</keyword>
<proteinExistence type="predicted"/>
<feature type="non-terminal residue" evidence="2">
    <location>
        <position position="42"/>
    </location>
</feature>
<evidence type="ECO:0000313" key="3">
    <source>
        <dbReference type="Proteomes" id="UP000593577"/>
    </source>
</evidence>
<keyword evidence="1" id="KW-0812">Transmembrane</keyword>